<comment type="caution">
    <text evidence="1">The sequence shown here is derived from an EMBL/GenBank/DDBJ whole genome shotgun (WGS) entry which is preliminary data.</text>
</comment>
<dbReference type="SUPFAM" id="SSF56935">
    <property type="entry name" value="Porins"/>
    <property type="match status" value="1"/>
</dbReference>
<dbReference type="Proteomes" id="UP000266327">
    <property type="component" value="Unassembled WGS sequence"/>
</dbReference>
<dbReference type="Gene3D" id="2.40.160.10">
    <property type="entry name" value="Porin"/>
    <property type="match status" value="1"/>
</dbReference>
<organism evidence="1 2">
    <name type="scientific">Noviherbaspirillum sedimenti</name>
    <dbReference type="NCBI Taxonomy" id="2320865"/>
    <lineage>
        <taxon>Bacteria</taxon>
        <taxon>Pseudomonadati</taxon>
        <taxon>Pseudomonadota</taxon>
        <taxon>Betaproteobacteria</taxon>
        <taxon>Burkholderiales</taxon>
        <taxon>Oxalobacteraceae</taxon>
        <taxon>Noviherbaspirillum</taxon>
    </lineage>
</organism>
<evidence type="ECO:0008006" key="3">
    <source>
        <dbReference type="Google" id="ProtNLM"/>
    </source>
</evidence>
<dbReference type="InterPro" id="IPR018759">
    <property type="entry name" value="BBP2_2"/>
</dbReference>
<dbReference type="InterPro" id="IPR023614">
    <property type="entry name" value="Porin_dom_sf"/>
</dbReference>
<gene>
    <name evidence="1" type="ORF">D3878_05385</name>
</gene>
<sequence length="441" mass="49418">MTCTDLNCQRRSVRYSPRWTRLDTAFFLIGMKFMMFKQSTARLPVSRRQRLLPLLIIPGMTLAALAQAQTQAAGEGDVVRVHVGISATHEDNILGTSNAAIAAGAPKLSDTARRVEAGLIFDKTISQQRLTASLNLDRTSFNRFSNLDYNGRDIRANWNWHAGKHLEGNLGATHVRALTSVQDSLTVTGLPSQLPNVRTQDRQYFDASWRLHPSWRLRGGLSHYELDYAQTGPQVANRTVNDGEVGVDYLARSGSSIGLQYRHAEGEFQFSPLNDYSQDEIKGRVDWKLTGKTDLLFLAGWVQRDNDLAPANDFSGFNGRVNATWRATGKTTVNASLWREIGALDDQTASYSLNRGISLGAGWEITQQLRLDGYYQHERRDYTPANLARKDRVNYGSLQLSYYPIRKLRIQTAVYRTAQGSDVAANAYRNVGVSLGTRYEF</sequence>
<accession>A0A3A3G0C8</accession>
<dbReference type="AlphaFoldDB" id="A0A3A3G0C8"/>
<protein>
    <recommendedName>
        <fullName evidence="3">Exopolysaccharide biosynthesis operon protein EpsL</fullName>
    </recommendedName>
</protein>
<dbReference type="EMBL" id="QYUQ01000002">
    <property type="protein sequence ID" value="RJG01085.1"/>
    <property type="molecule type" value="Genomic_DNA"/>
</dbReference>
<evidence type="ECO:0000313" key="1">
    <source>
        <dbReference type="EMBL" id="RJG01085.1"/>
    </source>
</evidence>
<dbReference type="Pfam" id="PF10082">
    <property type="entry name" value="BBP2_2"/>
    <property type="match status" value="1"/>
</dbReference>
<dbReference type="InterPro" id="IPR017465">
    <property type="entry name" value="EpsL_proteobac"/>
</dbReference>
<dbReference type="NCBIfam" id="TIGR03014">
    <property type="entry name" value="EpsL"/>
    <property type="match status" value="1"/>
</dbReference>
<name>A0A3A3G0C8_9BURK</name>
<evidence type="ECO:0000313" key="2">
    <source>
        <dbReference type="Proteomes" id="UP000266327"/>
    </source>
</evidence>
<reference evidence="2" key="1">
    <citation type="submission" date="2018-09" db="EMBL/GenBank/DDBJ databases">
        <authorList>
            <person name="Zhu H."/>
        </authorList>
    </citation>
    <scope>NUCLEOTIDE SEQUENCE [LARGE SCALE GENOMIC DNA]</scope>
    <source>
        <strain evidence="2">K1S02-23</strain>
    </source>
</reference>
<keyword evidence="2" id="KW-1185">Reference proteome</keyword>
<proteinExistence type="predicted"/>